<dbReference type="PRINTS" id="PR00723">
    <property type="entry name" value="SUBTILISIN"/>
</dbReference>
<keyword evidence="2 6" id="KW-0645">Protease</keyword>
<dbReference type="PROSITE" id="PS00137">
    <property type="entry name" value="SUBTILASE_HIS"/>
    <property type="match status" value="1"/>
</dbReference>
<dbReference type="InterPro" id="IPR050131">
    <property type="entry name" value="Peptidase_S8_subtilisin-like"/>
</dbReference>
<proteinExistence type="inferred from homology"/>
<evidence type="ECO:0000259" key="9">
    <source>
        <dbReference type="PROSITE" id="PS51272"/>
    </source>
</evidence>
<dbReference type="AlphaFoldDB" id="A0A1C7EFJ5"/>
<accession>A0A1C7EFJ5</accession>
<dbReference type="EMBL" id="CP016543">
    <property type="protein sequence ID" value="ANU22451.1"/>
    <property type="molecule type" value="Genomic_DNA"/>
</dbReference>
<dbReference type="SUPFAM" id="SSF52743">
    <property type="entry name" value="Subtilisin-like"/>
    <property type="match status" value="1"/>
</dbReference>
<dbReference type="InterPro" id="IPR034202">
    <property type="entry name" value="Subtilisin_Carlsberg-like"/>
</dbReference>
<dbReference type="InterPro" id="IPR023827">
    <property type="entry name" value="Peptidase_S8_Asp-AS"/>
</dbReference>
<feature type="domain" description="SLH" evidence="9">
    <location>
        <begin position="495"/>
        <end position="549"/>
    </location>
</feature>
<evidence type="ECO:0000256" key="3">
    <source>
        <dbReference type="ARBA" id="ARBA00022723"/>
    </source>
</evidence>
<dbReference type="InterPro" id="IPR000209">
    <property type="entry name" value="Peptidase_S8/S53_dom"/>
</dbReference>
<dbReference type="GO" id="GO:0004252">
    <property type="term" value="F:serine-type endopeptidase activity"/>
    <property type="evidence" value="ECO:0007669"/>
    <property type="project" value="UniProtKB-UniRule"/>
</dbReference>
<sequence>MKKLSILALSVLLISGWASSNASAEANDASDRVIISFKEDIDYDLLEEMGAEIHEEFDAISAVSVTLPTEQLVQTASNDSSIEYVEENSIVTAAGQTTTWGYRAVKANTATSLGYTGKGVKIAIIDSGINSKHPDLKVAGGVSKVENSSAFTDGNGHGTHVAGVIGAQNNSIGTVGVAPDSLIYSVKVLSANGVGTLEGVVAGIQWAIDQKVDIINMSLTTINEDQALRDITQKAYDAGIVVIAASGNEREKGLYKDVLYPARFSSVIAVGSVSKLNKLSYFSNYGASQELVAPGEGILSSFTDSKTTSNEDYAVSEGTSVASPFVAGTFAQYMEAYPHLSNKQLRETVKRAAVDLGVKGRDNTYGNGLVQSLQTKAALFPDLKNDVWYTLPIQKNFERGIITGLTDGTYRPDATITRAEAITMIGRALKLNKTNTNHHFSDVPKDSFAAGYINSAYELGYIKGVNASEFRPNDPIKRGDMAMIMQSAFKLAGTQQAAFKDVPKTMYYYDAIQAAYSTKVVKGYSDNTFRPKNPITRAESAEIINNVLK</sequence>
<keyword evidence="8" id="KW-0732">Signal</keyword>
<dbReference type="KEGG" id="pdg:BCM40_03375"/>
<dbReference type="InterPro" id="IPR037045">
    <property type="entry name" value="S8pro/Inhibitor_I9_sf"/>
</dbReference>
<evidence type="ECO:0000256" key="5">
    <source>
        <dbReference type="ARBA" id="ARBA00022825"/>
    </source>
</evidence>
<evidence type="ECO:0000313" key="10">
    <source>
        <dbReference type="EMBL" id="ANU22451.1"/>
    </source>
</evidence>
<dbReference type="PROSITE" id="PS00138">
    <property type="entry name" value="SUBTILASE_SER"/>
    <property type="match status" value="1"/>
</dbReference>
<protein>
    <submittedName>
        <fullName evidence="10">Alkaline serine protease</fullName>
    </submittedName>
</protein>
<feature type="active site" description="Charge relay system" evidence="6">
    <location>
        <position position="126"/>
    </location>
</feature>
<feature type="active site" description="Charge relay system" evidence="6">
    <location>
        <position position="320"/>
    </location>
</feature>
<dbReference type="GO" id="GO:0046872">
    <property type="term" value="F:metal ion binding"/>
    <property type="evidence" value="ECO:0007669"/>
    <property type="project" value="UniProtKB-KW"/>
</dbReference>
<dbReference type="InterPro" id="IPR023828">
    <property type="entry name" value="Peptidase_S8_Ser-AS"/>
</dbReference>
<evidence type="ECO:0000256" key="8">
    <source>
        <dbReference type="SAM" id="SignalP"/>
    </source>
</evidence>
<organism evidence="10 11">
    <name type="scientific">Planococcus donghaensis</name>
    <dbReference type="NCBI Taxonomy" id="414778"/>
    <lineage>
        <taxon>Bacteria</taxon>
        <taxon>Bacillati</taxon>
        <taxon>Bacillota</taxon>
        <taxon>Bacilli</taxon>
        <taxon>Bacillales</taxon>
        <taxon>Caryophanaceae</taxon>
        <taxon>Planococcus</taxon>
    </lineage>
</organism>
<dbReference type="PANTHER" id="PTHR43806:SF11">
    <property type="entry name" value="CEREVISIN-RELATED"/>
    <property type="match status" value="1"/>
</dbReference>
<dbReference type="InterPro" id="IPR001119">
    <property type="entry name" value="SLH_dom"/>
</dbReference>
<dbReference type="SUPFAM" id="SSF54897">
    <property type="entry name" value="Protease propeptides/inhibitors"/>
    <property type="match status" value="1"/>
</dbReference>
<feature type="domain" description="SLH" evidence="9">
    <location>
        <begin position="440"/>
        <end position="494"/>
    </location>
</feature>
<feature type="signal peptide" evidence="8">
    <location>
        <begin position="1"/>
        <end position="24"/>
    </location>
</feature>
<feature type="chain" id="PRO_5008885326" evidence="8">
    <location>
        <begin position="25"/>
        <end position="549"/>
    </location>
</feature>
<dbReference type="GO" id="GO:0006508">
    <property type="term" value="P:proteolysis"/>
    <property type="evidence" value="ECO:0007669"/>
    <property type="project" value="UniProtKB-KW"/>
</dbReference>
<dbReference type="PROSITE" id="PS51892">
    <property type="entry name" value="SUBTILASE"/>
    <property type="match status" value="1"/>
</dbReference>
<evidence type="ECO:0000256" key="1">
    <source>
        <dbReference type="ARBA" id="ARBA00011073"/>
    </source>
</evidence>
<dbReference type="CDD" id="cd07477">
    <property type="entry name" value="Peptidases_S8_Subtilisin_subset"/>
    <property type="match status" value="1"/>
</dbReference>
<dbReference type="PANTHER" id="PTHR43806">
    <property type="entry name" value="PEPTIDASE S8"/>
    <property type="match status" value="1"/>
</dbReference>
<evidence type="ECO:0000256" key="6">
    <source>
        <dbReference type="PROSITE-ProRule" id="PRU01240"/>
    </source>
</evidence>
<dbReference type="OrthoDB" id="9798386at2"/>
<reference evidence="10" key="1">
    <citation type="submission" date="2016-10" db="EMBL/GenBank/DDBJ databases">
        <authorList>
            <person name="See-Too W.S."/>
        </authorList>
    </citation>
    <scope>NUCLEOTIDE SEQUENCE</scope>
    <source>
        <strain evidence="10">DSM 22276</strain>
    </source>
</reference>
<dbReference type="Gene3D" id="3.30.70.80">
    <property type="entry name" value="Peptidase S8 propeptide/proteinase inhibitor I9"/>
    <property type="match status" value="1"/>
</dbReference>
<keyword evidence="3" id="KW-0479">Metal-binding</keyword>
<dbReference type="InterPro" id="IPR036852">
    <property type="entry name" value="Peptidase_S8/S53_dom_sf"/>
</dbReference>
<keyword evidence="4 6" id="KW-0378">Hydrolase</keyword>
<feature type="domain" description="SLH" evidence="9">
    <location>
        <begin position="376"/>
        <end position="439"/>
    </location>
</feature>
<evidence type="ECO:0000256" key="2">
    <source>
        <dbReference type="ARBA" id="ARBA00022670"/>
    </source>
</evidence>
<keyword evidence="11" id="KW-1185">Reference proteome</keyword>
<dbReference type="Proteomes" id="UP000092495">
    <property type="component" value="Chromosome"/>
</dbReference>
<feature type="active site" description="Charge relay system" evidence="6">
    <location>
        <position position="157"/>
    </location>
</feature>
<dbReference type="InterPro" id="IPR015500">
    <property type="entry name" value="Peptidase_S8_subtilisin-rel"/>
</dbReference>
<evidence type="ECO:0000256" key="4">
    <source>
        <dbReference type="ARBA" id="ARBA00022801"/>
    </source>
</evidence>
<dbReference type="STRING" id="414778.BCM40_03375"/>
<dbReference type="Pfam" id="PF00395">
    <property type="entry name" value="SLH"/>
    <property type="match status" value="3"/>
</dbReference>
<dbReference type="InterPro" id="IPR022398">
    <property type="entry name" value="Peptidase_S8_His-AS"/>
</dbReference>
<comment type="similarity">
    <text evidence="1 6 7">Belongs to the peptidase S8 family.</text>
</comment>
<keyword evidence="5 6" id="KW-0720">Serine protease</keyword>
<dbReference type="PROSITE" id="PS51272">
    <property type="entry name" value="SLH"/>
    <property type="match status" value="3"/>
</dbReference>
<evidence type="ECO:0000256" key="7">
    <source>
        <dbReference type="RuleBase" id="RU003355"/>
    </source>
</evidence>
<name>A0A1C7EFJ5_9BACL</name>
<evidence type="ECO:0000313" key="11">
    <source>
        <dbReference type="Proteomes" id="UP000092495"/>
    </source>
</evidence>
<dbReference type="RefSeq" id="WP_065525558.1">
    <property type="nucleotide sequence ID" value="NZ_CP016543.2"/>
</dbReference>
<gene>
    <name evidence="10" type="ORF">BCM40_03375</name>
</gene>
<dbReference type="Pfam" id="PF00082">
    <property type="entry name" value="Peptidase_S8"/>
    <property type="match status" value="1"/>
</dbReference>
<dbReference type="Gene3D" id="3.40.50.200">
    <property type="entry name" value="Peptidase S8/S53 domain"/>
    <property type="match status" value="1"/>
</dbReference>
<dbReference type="PROSITE" id="PS00136">
    <property type="entry name" value="SUBTILASE_ASP"/>
    <property type="match status" value="1"/>
</dbReference>